<keyword evidence="12" id="KW-0137">Centromere</keyword>
<dbReference type="GO" id="GO:0051301">
    <property type="term" value="P:cell division"/>
    <property type="evidence" value="ECO:0007669"/>
    <property type="project" value="UniProtKB-KW"/>
</dbReference>
<keyword evidence="11" id="KW-0131">Cell cycle</keyword>
<comment type="caution">
    <text evidence="15">The sequence shown here is derived from an EMBL/GenBank/DDBJ whole genome shotgun (WGS) entry which is preliminary data.</text>
</comment>
<evidence type="ECO:0000256" key="12">
    <source>
        <dbReference type="ARBA" id="ARBA00023328"/>
    </source>
</evidence>
<evidence type="ECO:0000256" key="9">
    <source>
        <dbReference type="ARBA" id="ARBA00022838"/>
    </source>
</evidence>
<keyword evidence="16" id="KW-1185">Reference proteome</keyword>
<evidence type="ECO:0000259" key="14">
    <source>
        <dbReference type="Pfam" id="PF16740"/>
    </source>
</evidence>
<evidence type="ECO:0000256" key="8">
    <source>
        <dbReference type="ARBA" id="ARBA00022776"/>
    </source>
</evidence>
<feature type="domain" description="Ska2 N-terminal" evidence="14">
    <location>
        <begin position="1"/>
        <end position="70"/>
    </location>
</feature>
<keyword evidence="6" id="KW-0132">Cell division</keyword>
<evidence type="ECO:0000256" key="13">
    <source>
        <dbReference type="ARBA" id="ARBA00029651"/>
    </source>
</evidence>
<name>A0AAV3QSV9_LITER</name>
<evidence type="ECO:0000256" key="2">
    <source>
        <dbReference type="ARBA" id="ARBA00004629"/>
    </source>
</evidence>
<dbReference type="PANTHER" id="PTHR32017:SF3">
    <property type="entry name" value="SPINDLE AND KINETOCHORE-ASSOCIATED PROTEIN 2"/>
    <property type="match status" value="1"/>
</dbReference>
<dbReference type="GO" id="GO:0007059">
    <property type="term" value="P:chromosome segregation"/>
    <property type="evidence" value="ECO:0007669"/>
    <property type="project" value="InterPro"/>
</dbReference>
<dbReference type="PANTHER" id="PTHR32017">
    <property type="entry name" value="SPINDLE AND KINETOCHORE-ASSOCIATED PROTEIN 2"/>
    <property type="match status" value="1"/>
</dbReference>
<dbReference type="Pfam" id="PF16740">
    <property type="entry name" value="SKA2"/>
    <property type="match status" value="1"/>
</dbReference>
<reference evidence="15 16" key="1">
    <citation type="submission" date="2024-01" db="EMBL/GenBank/DDBJ databases">
        <title>The complete chloroplast genome sequence of Lithospermum erythrorhizon: insights into the phylogenetic relationship among Boraginaceae species and the maternal lineages of purple gromwells.</title>
        <authorList>
            <person name="Okada T."/>
            <person name="Watanabe K."/>
        </authorList>
    </citation>
    <scope>NUCLEOTIDE SEQUENCE [LARGE SCALE GENOMIC DNA]</scope>
</reference>
<comment type="subcellular location">
    <subcellularLocation>
        <location evidence="2">Chromosome</location>
        <location evidence="2">Centromere</location>
        <location evidence="2">Kinetochore</location>
    </subcellularLocation>
    <subcellularLocation>
        <location evidence="1">Cytoplasm</location>
        <location evidence="1">Cytoskeleton</location>
        <location evidence="1">Spindle</location>
    </subcellularLocation>
</comment>
<keyword evidence="7" id="KW-0493">Microtubule</keyword>
<accession>A0AAV3QSV9</accession>
<keyword evidence="4" id="KW-0158">Chromosome</keyword>
<dbReference type="Proteomes" id="UP001454036">
    <property type="component" value="Unassembled WGS sequence"/>
</dbReference>
<gene>
    <name evidence="15" type="ORF">LIER_21326</name>
</gene>
<keyword evidence="9" id="KW-0995">Kinetochore</keyword>
<dbReference type="GO" id="GO:0000940">
    <property type="term" value="C:outer kinetochore"/>
    <property type="evidence" value="ECO:0007669"/>
    <property type="project" value="InterPro"/>
</dbReference>
<evidence type="ECO:0000256" key="5">
    <source>
        <dbReference type="ARBA" id="ARBA00022490"/>
    </source>
</evidence>
<keyword evidence="8" id="KW-0498">Mitosis</keyword>
<sequence length="106" mass="11949">MKLCSRIKKIEEELPSLKDQCRELLAVKQELIDKARTIIVGNRSLLQRLQASTGTPVTTDDEDPGFTNFNQVIDEWTAQVRPNTGDKESGPEDINQLLFSAIFKSD</sequence>
<evidence type="ECO:0000256" key="7">
    <source>
        <dbReference type="ARBA" id="ARBA00022701"/>
    </source>
</evidence>
<dbReference type="Gene3D" id="6.10.250.1380">
    <property type="match status" value="1"/>
</dbReference>
<dbReference type="GO" id="GO:0008017">
    <property type="term" value="F:microtubule binding"/>
    <property type="evidence" value="ECO:0007669"/>
    <property type="project" value="InterPro"/>
</dbReference>
<protein>
    <recommendedName>
        <fullName evidence="13">Protein FAM33A</fullName>
    </recommendedName>
</protein>
<evidence type="ECO:0000256" key="6">
    <source>
        <dbReference type="ARBA" id="ARBA00022618"/>
    </source>
</evidence>
<proteinExistence type="inferred from homology"/>
<dbReference type="GO" id="GO:0000278">
    <property type="term" value="P:mitotic cell cycle"/>
    <property type="evidence" value="ECO:0007669"/>
    <property type="project" value="TreeGrafter"/>
</dbReference>
<evidence type="ECO:0000256" key="11">
    <source>
        <dbReference type="ARBA" id="ARBA00023306"/>
    </source>
</evidence>
<organism evidence="15 16">
    <name type="scientific">Lithospermum erythrorhizon</name>
    <name type="common">Purple gromwell</name>
    <name type="synonym">Lithospermum officinale var. erythrorhizon</name>
    <dbReference type="NCBI Taxonomy" id="34254"/>
    <lineage>
        <taxon>Eukaryota</taxon>
        <taxon>Viridiplantae</taxon>
        <taxon>Streptophyta</taxon>
        <taxon>Embryophyta</taxon>
        <taxon>Tracheophyta</taxon>
        <taxon>Spermatophyta</taxon>
        <taxon>Magnoliopsida</taxon>
        <taxon>eudicotyledons</taxon>
        <taxon>Gunneridae</taxon>
        <taxon>Pentapetalae</taxon>
        <taxon>asterids</taxon>
        <taxon>lamiids</taxon>
        <taxon>Boraginales</taxon>
        <taxon>Boraginaceae</taxon>
        <taxon>Boraginoideae</taxon>
        <taxon>Lithospermeae</taxon>
        <taxon>Lithospermum</taxon>
    </lineage>
</organism>
<comment type="similarity">
    <text evidence="3">Belongs to the SKA2 family.</text>
</comment>
<evidence type="ECO:0000256" key="1">
    <source>
        <dbReference type="ARBA" id="ARBA00004186"/>
    </source>
</evidence>
<dbReference type="InterPro" id="IPR042091">
    <property type="entry name" value="Ska2_N"/>
</dbReference>
<dbReference type="EMBL" id="BAABME010005598">
    <property type="protein sequence ID" value="GAA0166086.1"/>
    <property type="molecule type" value="Genomic_DNA"/>
</dbReference>
<evidence type="ECO:0000256" key="4">
    <source>
        <dbReference type="ARBA" id="ARBA00022454"/>
    </source>
</evidence>
<evidence type="ECO:0000256" key="3">
    <source>
        <dbReference type="ARBA" id="ARBA00010684"/>
    </source>
</evidence>
<dbReference type="AlphaFoldDB" id="A0AAV3QSV9"/>
<dbReference type="GO" id="GO:0005876">
    <property type="term" value="C:spindle microtubule"/>
    <property type="evidence" value="ECO:0007669"/>
    <property type="project" value="InterPro"/>
</dbReference>
<evidence type="ECO:0000313" key="15">
    <source>
        <dbReference type="EMBL" id="GAA0166086.1"/>
    </source>
</evidence>
<keyword evidence="5" id="KW-0963">Cytoplasm</keyword>
<dbReference type="InterPro" id="IPR026762">
    <property type="entry name" value="Ska2"/>
</dbReference>
<evidence type="ECO:0000256" key="10">
    <source>
        <dbReference type="ARBA" id="ARBA00023212"/>
    </source>
</evidence>
<keyword evidence="10" id="KW-0206">Cytoskeleton</keyword>
<evidence type="ECO:0000313" key="16">
    <source>
        <dbReference type="Proteomes" id="UP001454036"/>
    </source>
</evidence>